<dbReference type="SMART" id="SM00833">
    <property type="entry name" value="CobW_C"/>
    <property type="match status" value="1"/>
</dbReference>
<dbReference type="Pfam" id="PF07683">
    <property type="entry name" value="CobW_C"/>
    <property type="match status" value="1"/>
</dbReference>
<dbReference type="PANTHER" id="PTHR43603">
    <property type="entry name" value="COBW DOMAIN-CONTAINING PROTEIN DDB_G0274527"/>
    <property type="match status" value="1"/>
</dbReference>
<gene>
    <name evidence="3" type="ORF">AELLOGFF_00517</name>
</gene>
<evidence type="ECO:0000313" key="4">
    <source>
        <dbReference type="Proteomes" id="UP000430146"/>
    </source>
</evidence>
<dbReference type="Pfam" id="PF02492">
    <property type="entry name" value="cobW"/>
    <property type="match status" value="1"/>
</dbReference>
<feature type="domain" description="CobW C-terminal" evidence="2">
    <location>
        <begin position="224"/>
        <end position="340"/>
    </location>
</feature>
<organism evidence="3 4">
    <name type="scientific">Mycolicibacterium vanbaalenii</name>
    <name type="common">Mycobacterium vanbaalenii</name>
    <dbReference type="NCBI Taxonomy" id="110539"/>
    <lineage>
        <taxon>Bacteria</taxon>
        <taxon>Bacillati</taxon>
        <taxon>Actinomycetota</taxon>
        <taxon>Actinomycetes</taxon>
        <taxon>Mycobacteriales</taxon>
        <taxon>Mycobacteriaceae</taxon>
        <taxon>Mycolicibacterium</taxon>
    </lineage>
</organism>
<reference evidence="3 4" key="1">
    <citation type="submission" date="2019-11" db="EMBL/GenBank/DDBJ databases">
        <authorList>
            <person name="Holert J."/>
        </authorList>
    </citation>
    <scope>NUCLEOTIDE SEQUENCE [LARGE SCALE GENOMIC DNA]</scope>
    <source>
        <strain evidence="3">BC8_1</strain>
    </source>
</reference>
<dbReference type="InterPro" id="IPR011629">
    <property type="entry name" value="CobW-like_C"/>
</dbReference>
<keyword evidence="4" id="KW-1185">Reference proteome</keyword>
<dbReference type="InterPro" id="IPR003495">
    <property type="entry name" value="CobW/HypB/UreG_nucleotide-bd"/>
</dbReference>
<dbReference type="RefSeq" id="WP_159228776.1">
    <property type="nucleotide sequence ID" value="NZ_CACSIP010000001.1"/>
</dbReference>
<feature type="region of interest" description="Disordered" evidence="1">
    <location>
        <begin position="352"/>
        <end position="385"/>
    </location>
</feature>
<evidence type="ECO:0000259" key="2">
    <source>
        <dbReference type="SMART" id="SM00833"/>
    </source>
</evidence>
<feature type="compositionally biased region" description="Basic and acidic residues" evidence="1">
    <location>
        <begin position="197"/>
        <end position="206"/>
    </location>
</feature>
<feature type="compositionally biased region" description="Basic and acidic residues" evidence="1">
    <location>
        <begin position="352"/>
        <end position="371"/>
    </location>
</feature>
<dbReference type="OrthoDB" id="9808822at2"/>
<dbReference type="NCBIfam" id="NF047431">
    <property type="entry name" value="hiber_recruit"/>
    <property type="match status" value="1"/>
</dbReference>
<accession>A0A5S9N091</accession>
<evidence type="ECO:0000313" key="3">
    <source>
        <dbReference type="EMBL" id="CAA0082990.1"/>
    </source>
</evidence>
<sequence length="385" mass="42453">MRTPVVVVTGQSDSEDITGVLLAGPGTALVEHRFDGHVVHRTTTLVQQGVELSADFVLELAHGCVSCTVRNDLLDYLRQLHRRPDVDRIVVRLGPWMEPEPVCFAITHSPTARDVSVSAVVTSVDTSTWLASALGEDELDDGRTVAQVVVAQVEFADVVVLSQPHPETLAVCRRLAPKARITVGTDRLDMAMGHLEPGARRGRSDSPHGPLLAGQPPLDVAGTVRILEFGARRPFHPDRLHAAVDLLLEGVVRCRGRLWLASQPDRVMWLESAGGGLRVSQVGKWLAAMTSRELAYVDPERRAIADLIWQYRYGDRHTSMTVLVCGADPEEIREALQGALLTDDEMDRPEEWRNFEDPFGDWHADPCDEGVRTGQGEAEDRRRDG</sequence>
<proteinExistence type="predicted"/>
<dbReference type="EMBL" id="CACSIP010000001">
    <property type="protein sequence ID" value="CAA0082990.1"/>
    <property type="molecule type" value="Genomic_DNA"/>
</dbReference>
<dbReference type="InterPro" id="IPR051927">
    <property type="entry name" value="Zn_Chap_cDPG_Synth"/>
</dbReference>
<dbReference type="SUPFAM" id="SSF90002">
    <property type="entry name" value="Hypothetical protein YjiA, C-terminal domain"/>
    <property type="match status" value="1"/>
</dbReference>
<dbReference type="PANTHER" id="PTHR43603:SF1">
    <property type="entry name" value="ZINC-REGULATED GTPASE METALLOPROTEIN ACTIVATOR 1"/>
    <property type="match status" value="1"/>
</dbReference>
<evidence type="ECO:0000256" key="1">
    <source>
        <dbReference type="SAM" id="MobiDB-lite"/>
    </source>
</evidence>
<protein>
    <recommendedName>
        <fullName evidence="2">CobW C-terminal domain-containing protein</fullName>
    </recommendedName>
</protein>
<dbReference type="Gene3D" id="3.40.50.300">
    <property type="entry name" value="P-loop containing nucleotide triphosphate hydrolases"/>
    <property type="match status" value="1"/>
</dbReference>
<dbReference type="AlphaFoldDB" id="A0A5S9N091"/>
<feature type="region of interest" description="Disordered" evidence="1">
    <location>
        <begin position="196"/>
        <end position="215"/>
    </location>
</feature>
<dbReference type="InterPro" id="IPR027417">
    <property type="entry name" value="P-loop_NTPase"/>
</dbReference>
<dbReference type="Proteomes" id="UP000430146">
    <property type="component" value="Unassembled WGS sequence"/>
</dbReference>
<name>A0A5S9N091_MYCVN</name>